<comment type="caution">
    <text evidence="1">The sequence shown here is derived from an EMBL/GenBank/DDBJ whole genome shotgun (WGS) entry which is preliminary data.</text>
</comment>
<evidence type="ECO:0000313" key="1">
    <source>
        <dbReference type="EMBL" id="KEQ55903.1"/>
    </source>
</evidence>
<evidence type="ECO:0000313" key="2">
    <source>
        <dbReference type="Proteomes" id="UP000028059"/>
    </source>
</evidence>
<protein>
    <submittedName>
        <fullName evidence="1">Uncharacterized protein</fullName>
    </submittedName>
</protein>
<dbReference type="EMBL" id="JOKN01000049">
    <property type="protein sequence ID" value="KEQ55903.1"/>
    <property type="molecule type" value="Genomic_DNA"/>
</dbReference>
<keyword evidence="2" id="KW-1185">Reference proteome</keyword>
<name>A0A081RL30_9ARCH</name>
<organism evidence="1 2">
    <name type="scientific">Marine Group I thaumarchaeote SCGC AAA799-N04</name>
    <dbReference type="NCBI Taxonomy" id="1502293"/>
    <lineage>
        <taxon>Archaea</taxon>
        <taxon>Nitrososphaerota</taxon>
        <taxon>Marine Group I</taxon>
    </lineage>
</organism>
<proteinExistence type="predicted"/>
<sequence length="112" mass="13290">MKSYPDELTNAKMMTFRLIESEKTIVPLMEKANSKQLNLHGQHSFQFEKDVVESIPILLDPCMDYTWYKQHREELSQIPTLPFNLYVRIIKNTTTIVIKKFNFLVCFIIYAK</sequence>
<reference evidence="1 2" key="1">
    <citation type="submission" date="2014-06" db="EMBL/GenBank/DDBJ databases">
        <authorList>
            <person name="Ngugi D.K."/>
            <person name="Blom J."/>
            <person name="Alam I."/>
            <person name="Rashid M."/>
            <person name="Ba Alawi W."/>
            <person name="Zhang G."/>
            <person name="Hikmawan T."/>
            <person name="Guan Y."/>
            <person name="Antunes A."/>
            <person name="Siam R."/>
            <person name="ElDorry H."/>
            <person name="Bajic V."/>
            <person name="Stingl U."/>
        </authorList>
    </citation>
    <scope>NUCLEOTIDE SEQUENCE [LARGE SCALE GENOMIC DNA]</scope>
    <source>
        <strain evidence="1">SCGC AAA799-N04</strain>
    </source>
</reference>
<gene>
    <name evidence="1" type="ORF">AAA799N04_01698</name>
</gene>
<dbReference type="AlphaFoldDB" id="A0A081RL30"/>
<dbReference type="Proteomes" id="UP000028059">
    <property type="component" value="Unassembled WGS sequence"/>
</dbReference>
<accession>A0A081RL30</accession>